<dbReference type="HOGENOM" id="CLU_3025944_0_0_6"/>
<protein>
    <submittedName>
        <fullName evidence="2">Uncharacterized protein</fullName>
    </submittedName>
</protein>
<dbReference type="Proteomes" id="UP000001022">
    <property type="component" value="Chromosome"/>
</dbReference>
<evidence type="ECO:0000256" key="1">
    <source>
        <dbReference type="SAM" id="Phobius"/>
    </source>
</evidence>
<name>Q7VMU5_HAEDU</name>
<keyword evidence="1" id="KW-0472">Membrane</keyword>
<keyword evidence="1" id="KW-1133">Transmembrane helix</keyword>
<dbReference type="AlphaFoldDB" id="Q7VMU5"/>
<evidence type="ECO:0000313" key="3">
    <source>
        <dbReference type="Proteomes" id="UP000001022"/>
    </source>
</evidence>
<keyword evidence="3" id="KW-1185">Reference proteome</keyword>
<proteinExistence type="predicted"/>
<dbReference type="KEGG" id="hdu:HD_0872"/>
<dbReference type="EMBL" id="AE017143">
    <property type="protein sequence ID" value="AAP95758.1"/>
    <property type="molecule type" value="Genomic_DNA"/>
</dbReference>
<keyword evidence="1" id="KW-0812">Transmembrane</keyword>
<organism evidence="2 3">
    <name type="scientific">Haemophilus ducreyi (strain 35000HP / ATCC 700724)</name>
    <dbReference type="NCBI Taxonomy" id="233412"/>
    <lineage>
        <taxon>Bacteria</taxon>
        <taxon>Pseudomonadati</taxon>
        <taxon>Pseudomonadota</taxon>
        <taxon>Gammaproteobacteria</taxon>
        <taxon>Pasteurellales</taxon>
        <taxon>Pasteurellaceae</taxon>
        <taxon>Haemophilus</taxon>
    </lineage>
</organism>
<evidence type="ECO:0000313" key="2">
    <source>
        <dbReference type="EMBL" id="AAP95758.1"/>
    </source>
</evidence>
<sequence>MECIMLANLYQHLFALAIIAIPIVAGVCILFAGISPMIATIAMALSFIMVVSGAN</sequence>
<reference evidence="3" key="1">
    <citation type="submission" date="2003-06" db="EMBL/GenBank/DDBJ databases">
        <title>The complete genome sequence of Haemophilus ducreyi.</title>
        <authorList>
            <person name="Munson R.S. Jr."/>
            <person name="Ray W.C."/>
            <person name="Mahairas G."/>
            <person name="Sabo P."/>
            <person name="Mungur R."/>
            <person name="Johnson L."/>
            <person name="Nguyen D."/>
            <person name="Wang J."/>
            <person name="Forst C."/>
            <person name="Hood L."/>
        </authorList>
    </citation>
    <scope>NUCLEOTIDE SEQUENCE [LARGE SCALE GENOMIC DNA]</scope>
    <source>
        <strain evidence="3">35000HP / ATCC 700724</strain>
    </source>
</reference>
<accession>Q7VMU5</accession>
<feature type="transmembrane region" description="Helical" evidence="1">
    <location>
        <begin position="12"/>
        <end position="32"/>
    </location>
</feature>
<gene>
    <name evidence="2" type="ordered locus">HD_0872</name>
</gene>